<evidence type="ECO:0000313" key="2">
    <source>
        <dbReference type="EMBL" id="GJS93486.1"/>
    </source>
</evidence>
<evidence type="ECO:0000313" key="3">
    <source>
        <dbReference type="Proteomes" id="UP001151760"/>
    </source>
</evidence>
<protein>
    <submittedName>
        <fullName evidence="2">Uncharacterized protein</fullName>
    </submittedName>
</protein>
<reference evidence="2" key="1">
    <citation type="journal article" date="2022" name="Int. J. Mol. Sci.">
        <title>Draft Genome of Tanacetum Coccineum: Genomic Comparison of Closely Related Tanacetum-Family Plants.</title>
        <authorList>
            <person name="Yamashiro T."/>
            <person name="Shiraishi A."/>
            <person name="Nakayama K."/>
            <person name="Satake H."/>
        </authorList>
    </citation>
    <scope>NUCLEOTIDE SEQUENCE</scope>
</reference>
<evidence type="ECO:0000256" key="1">
    <source>
        <dbReference type="SAM" id="MobiDB-lite"/>
    </source>
</evidence>
<name>A0ABQ4ZW46_9ASTR</name>
<organism evidence="2 3">
    <name type="scientific">Tanacetum coccineum</name>
    <dbReference type="NCBI Taxonomy" id="301880"/>
    <lineage>
        <taxon>Eukaryota</taxon>
        <taxon>Viridiplantae</taxon>
        <taxon>Streptophyta</taxon>
        <taxon>Embryophyta</taxon>
        <taxon>Tracheophyta</taxon>
        <taxon>Spermatophyta</taxon>
        <taxon>Magnoliopsida</taxon>
        <taxon>eudicotyledons</taxon>
        <taxon>Gunneridae</taxon>
        <taxon>Pentapetalae</taxon>
        <taxon>asterids</taxon>
        <taxon>campanulids</taxon>
        <taxon>Asterales</taxon>
        <taxon>Asteraceae</taxon>
        <taxon>Asteroideae</taxon>
        <taxon>Anthemideae</taxon>
        <taxon>Anthemidinae</taxon>
        <taxon>Tanacetum</taxon>
    </lineage>
</organism>
<gene>
    <name evidence="2" type="ORF">Tco_0800454</name>
</gene>
<feature type="region of interest" description="Disordered" evidence="1">
    <location>
        <begin position="53"/>
        <end position="84"/>
    </location>
</feature>
<sequence>MWGYELTLARVSDNHNKDEDVRRSSRDLEKSNDMAYGLCWIGLCREMRRREVGRNEGEGGGGMRKDGTVGGIREGGEEGNRRSD</sequence>
<dbReference type="Proteomes" id="UP001151760">
    <property type="component" value="Unassembled WGS sequence"/>
</dbReference>
<dbReference type="EMBL" id="BQNB010011660">
    <property type="protein sequence ID" value="GJS93486.1"/>
    <property type="molecule type" value="Genomic_DNA"/>
</dbReference>
<feature type="compositionally biased region" description="Basic and acidic residues" evidence="1">
    <location>
        <begin position="74"/>
        <end position="84"/>
    </location>
</feature>
<keyword evidence="3" id="KW-1185">Reference proteome</keyword>
<feature type="compositionally biased region" description="Basic and acidic residues" evidence="1">
    <location>
        <begin position="53"/>
        <end position="67"/>
    </location>
</feature>
<proteinExistence type="predicted"/>
<accession>A0ABQ4ZW46</accession>
<reference evidence="2" key="2">
    <citation type="submission" date="2022-01" db="EMBL/GenBank/DDBJ databases">
        <authorList>
            <person name="Yamashiro T."/>
            <person name="Shiraishi A."/>
            <person name="Satake H."/>
            <person name="Nakayama K."/>
        </authorList>
    </citation>
    <scope>NUCLEOTIDE SEQUENCE</scope>
</reference>
<comment type="caution">
    <text evidence="2">The sequence shown here is derived from an EMBL/GenBank/DDBJ whole genome shotgun (WGS) entry which is preliminary data.</text>
</comment>